<evidence type="ECO:0000256" key="3">
    <source>
        <dbReference type="PIRSR" id="PIRSR613078-1"/>
    </source>
</evidence>
<feature type="binding site" evidence="4">
    <location>
        <begin position="7"/>
        <end position="14"/>
    </location>
    <ligand>
        <name>substrate</name>
    </ligand>
</feature>
<reference evidence="5 6" key="1">
    <citation type="submission" date="2014-07" db="EMBL/GenBank/DDBJ databases">
        <title>Draft genome of Clostridium sulfidigenes 113A isolated from sediments associated with methane hydrate from Krishna Godavari basin.</title>
        <authorList>
            <person name="Honkalas V.S."/>
            <person name="Dabir A.P."/>
            <person name="Arora P."/>
            <person name="Dhakephalkar P.K."/>
        </authorList>
    </citation>
    <scope>NUCLEOTIDE SEQUENCE [LARGE SCALE GENOMIC DNA]</scope>
    <source>
        <strain evidence="5 6">113A</strain>
    </source>
</reference>
<dbReference type="AlphaFoldDB" id="A0A084JE45"/>
<sequence length="207" mass="24176">MRIYLVRHGQDDGNYRGGWSNLGLIEDGTKQARLLASFLWKNKEKYNINKIISSDLVRAIETTMEIENILHIKVEYSSDWREINNGELAGMDNKEALERYPGLFYNTLDMNERYPGGESPIEFYNRIKSSFEYLCNNISMETEKENIMIVTHGGVINVLYYILNNYEWTNKSPNLCKTSPTGIHKIEYIDGNWKIVMSNNIEHLQYN</sequence>
<dbReference type="STRING" id="318464.IO99_06515"/>
<dbReference type="InterPro" id="IPR013078">
    <property type="entry name" value="His_Pase_superF_clade-1"/>
</dbReference>
<evidence type="ECO:0000256" key="2">
    <source>
        <dbReference type="ARBA" id="ARBA00023235"/>
    </source>
</evidence>
<proteinExistence type="predicted"/>
<dbReference type="Pfam" id="PF00300">
    <property type="entry name" value="His_Phos_1"/>
    <property type="match status" value="1"/>
</dbReference>
<dbReference type="GO" id="GO:0016791">
    <property type="term" value="F:phosphatase activity"/>
    <property type="evidence" value="ECO:0007669"/>
    <property type="project" value="TreeGrafter"/>
</dbReference>
<dbReference type="SUPFAM" id="SSF53254">
    <property type="entry name" value="Phosphoglycerate mutase-like"/>
    <property type="match status" value="1"/>
</dbReference>
<dbReference type="eggNOG" id="COG0406">
    <property type="taxonomic scope" value="Bacteria"/>
</dbReference>
<dbReference type="Gene3D" id="3.40.50.1240">
    <property type="entry name" value="Phosphoglycerate mutase-like"/>
    <property type="match status" value="1"/>
</dbReference>
<evidence type="ECO:0000256" key="4">
    <source>
        <dbReference type="PIRSR" id="PIRSR613078-2"/>
    </source>
</evidence>
<dbReference type="CDD" id="cd07067">
    <property type="entry name" value="HP_PGM_like"/>
    <property type="match status" value="1"/>
</dbReference>
<feature type="active site" description="Tele-phosphohistidine intermediate" evidence="3">
    <location>
        <position position="8"/>
    </location>
</feature>
<keyword evidence="2" id="KW-0413">Isomerase</keyword>
<evidence type="ECO:0000256" key="1">
    <source>
        <dbReference type="ARBA" id="ARBA00023152"/>
    </source>
</evidence>
<comment type="caution">
    <text evidence="5">The sequence shown here is derived from an EMBL/GenBank/DDBJ whole genome shotgun (WGS) entry which is preliminary data.</text>
</comment>
<dbReference type="GO" id="GO:0005737">
    <property type="term" value="C:cytoplasm"/>
    <property type="evidence" value="ECO:0007669"/>
    <property type="project" value="TreeGrafter"/>
</dbReference>
<dbReference type="InterPro" id="IPR029033">
    <property type="entry name" value="His_PPase_superfam"/>
</dbReference>
<evidence type="ECO:0000313" key="5">
    <source>
        <dbReference type="EMBL" id="KEZ87229.1"/>
    </source>
</evidence>
<accession>A0A084JE45</accession>
<dbReference type="InterPro" id="IPR001345">
    <property type="entry name" value="PG/BPGM_mutase_AS"/>
</dbReference>
<dbReference type="SMART" id="SM00855">
    <property type="entry name" value="PGAM"/>
    <property type="match status" value="1"/>
</dbReference>
<keyword evidence="6" id="KW-1185">Reference proteome</keyword>
<protein>
    <submittedName>
        <fullName evidence="5">Phosphoglycerate mutase</fullName>
    </submittedName>
</protein>
<evidence type="ECO:0000313" key="6">
    <source>
        <dbReference type="Proteomes" id="UP000028542"/>
    </source>
</evidence>
<dbReference type="PROSITE" id="PS00175">
    <property type="entry name" value="PG_MUTASE"/>
    <property type="match status" value="1"/>
</dbReference>
<dbReference type="PANTHER" id="PTHR48100">
    <property type="entry name" value="BROAD-SPECIFICITY PHOSPHATASE YOR283W-RELATED"/>
    <property type="match status" value="1"/>
</dbReference>
<dbReference type="EMBL" id="JPMD01000014">
    <property type="protein sequence ID" value="KEZ87229.1"/>
    <property type="molecule type" value="Genomic_DNA"/>
</dbReference>
<dbReference type="RefSeq" id="WP_035131454.1">
    <property type="nucleotide sequence ID" value="NZ_JPMD01000014.1"/>
</dbReference>
<organism evidence="5 6">
    <name type="scientific">Clostridium sulfidigenes</name>
    <dbReference type="NCBI Taxonomy" id="318464"/>
    <lineage>
        <taxon>Bacteria</taxon>
        <taxon>Bacillati</taxon>
        <taxon>Bacillota</taxon>
        <taxon>Clostridia</taxon>
        <taxon>Eubacteriales</taxon>
        <taxon>Clostridiaceae</taxon>
        <taxon>Clostridium</taxon>
    </lineage>
</organism>
<dbReference type="PANTHER" id="PTHR48100:SF1">
    <property type="entry name" value="HISTIDINE PHOSPHATASE FAMILY PROTEIN-RELATED"/>
    <property type="match status" value="1"/>
</dbReference>
<gene>
    <name evidence="5" type="ORF">IO99_06515</name>
</gene>
<feature type="active site" description="Proton donor/acceptor" evidence="3">
    <location>
        <position position="82"/>
    </location>
</feature>
<feature type="binding site" evidence="4">
    <location>
        <position position="58"/>
    </location>
    <ligand>
        <name>substrate</name>
    </ligand>
</feature>
<keyword evidence="1" id="KW-0324">Glycolysis</keyword>
<dbReference type="InterPro" id="IPR050275">
    <property type="entry name" value="PGM_Phosphatase"/>
</dbReference>
<dbReference type="Proteomes" id="UP000028542">
    <property type="component" value="Unassembled WGS sequence"/>
</dbReference>
<name>A0A084JE45_9CLOT</name>